<keyword evidence="10 16" id="KW-0560">Oxidoreductase</keyword>
<keyword evidence="11" id="KW-0408">Iron</keyword>
<comment type="function">
    <text evidence="2">Catalyzes the post-translational formation of 4-hydroxyproline in -Xaa-Pro-Gly- sequences in collagens and other proteins.</text>
</comment>
<dbReference type="PROSITE" id="PS51471">
    <property type="entry name" value="FE2OG_OXY"/>
    <property type="match status" value="1"/>
</dbReference>
<keyword evidence="6" id="KW-0479">Metal-binding</keyword>
<dbReference type="GO" id="GO:0004656">
    <property type="term" value="F:procollagen-proline 4-dioxygenase activity"/>
    <property type="evidence" value="ECO:0007669"/>
    <property type="project" value="UniProtKB-EC"/>
</dbReference>
<evidence type="ECO:0000256" key="8">
    <source>
        <dbReference type="ARBA" id="ARBA00022896"/>
    </source>
</evidence>
<gene>
    <name evidence="16" type="primary">Dana\GF23318</name>
    <name evidence="16" type="synonym">dana_GLEANR_7971</name>
    <name evidence="16" type="ORF">GF23318</name>
</gene>
<protein>
    <recommendedName>
        <fullName evidence="5">procollagen-proline 4-dioxygenase</fullName>
        <ecNumber evidence="5">1.14.11.2</ecNumber>
    </recommendedName>
</protein>
<dbReference type="Proteomes" id="UP000007801">
    <property type="component" value="Unassembled WGS sequence"/>
</dbReference>
<dbReference type="GO" id="GO:0031418">
    <property type="term" value="F:L-ascorbic acid binding"/>
    <property type="evidence" value="ECO:0007669"/>
    <property type="project" value="UniProtKB-KW"/>
</dbReference>
<keyword evidence="8" id="KW-0847">Vitamin C</keyword>
<dbReference type="EMBL" id="CH902623">
    <property type="protein sequence ID" value="EDV30481.2"/>
    <property type="molecule type" value="Genomic_DNA"/>
</dbReference>
<dbReference type="KEGG" id="dan:6505960"/>
<evidence type="ECO:0000256" key="10">
    <source>
        <dbReference type="ARBA" id="ARBA00023002"/>
    </source>
</evidence>
<evidence type="ECO:0000256" key="1">
    <source>
        <dbReference type="ARBA" id="ARBA00001961"/>
    </source>
</evidence>
<dbReference type="EC" id="1.14.11.2" evidence="5"/>
<dbReference type="GO" id="GO:0005788">
    <property type="term" value="C:endoplasmic reticulum lumen"/>
    <property type="evidence" value="ECO:0007669"/>
    <property type="project" value="UniProtKB-SubCell"/>
</dbReference>
<dbReference type="InParanoid" id="B3MT91"/>
<dbReference type="InterPro" id="IPR013547">
    <property type="entry name" value="P4H_N"/>
</dbReference>
<comment type="similarity">
    <text evidence="4">Belongs to the P4HA family.</text>
</comment>
<feature type="coiled-coil region" evidence="13">
    <location>
        <begin position="42"/>
        <end position="69"/>
    </location>
</feature>
<reference evidence="16 17" key="1">
    <citation type="journal article" date="2007" name="Nature">
        <title>Evolution of genes and genomes on the Drosophila phylogeny.</title>
        <authorList>
            <consortium name="Drosophila 12 Genomes Consortium"/>
            <person name="Clark A.G."/>
            <person name="Eisen M.B."/>
            <person name="Smith D.R."/>
            <person name="Bergman C.M."/>
            <person name="Oliver B."/>
            <person name="Markow T.A."/>
            <person name="Kaufman T.C."/>
            <person name="Kellis M."/>
            <person name="Gelbart W."/>
            <person name="Iyer V.N."/>
            <person name="Pollard D.A."/>
            <person name="Sackton T.B."/>
            <person name="Larracuente A.M."/>
            <person name="Singh N.D."/>
            <person name="Abad J.P."/>
            <person name="Abt D.N."/>
            <person name="Adryan B."/>
            <person name="Aguade M."/>
            <person name="Akashi H."/>
            <person name="Anderson W.W."/>
            <person name="Aquadro C.F."/>
            <person name="Ardell D.H."/>
            <person name="Arguello R."/>
            <person name="Artieri C.G."/>
            <person name="Barbash D.A."/>
            <person name="Barker D."/>
            <person name="Barsanti P."/>
            <person name="Batterham P."/>
            <person name="Batzoglou S."/>
            <person name="Begun D."/>
            <person name="Bhutkar A."/>
            <person name="Blanco E."/>
            <person name="Bosak S.A."/>
            <person name="Bradley R.K."/>
            <person name="Brand A.D."/>
            <person name="Brent M.R."/>
            <person name="Brooks A.N."/>
            <person name="Brown R.H."/>
            <person name="Butlin R.K."/>
            <person name="Caggese C."/>
            <person name="Calvi B.R."/>
            <person name="Bernardo de Carvalho A."/>
            <person name="Caspi A."/>
            <person name="Castrezana S."/>
            <person name="Celniker S.E."/>
            <person name="Chang J.L."/>
            <person name="Chapple C."/>
            <person name="Chatterji S."/>
            <person name="Chinwalla A."/>
            <person name="Civetta A."/>
            <person name="Clifton S.W."/>
            <person name="Comeron J.M."/>
            <person name="Costello J.C."/>
            <person name="Coyne J.A."/>
            <person name="Daub J."/>
            <person name="David R.G."/>
            <person name="Delcher A.L."/>
            <person name="Delehaunty K."/>
            <person name="Do C.B."/>
            <person name="Ebling H."/>
            <person name="Edwards K."/>
            <person name="Eickbush T."/>
            <person name="Evans J.D."/>
            <person name="Filipski A."/>
            <person name="Findeiss S."/>
            <person name="Freyhult E."/>
            <person name="Fulton L."/>
            <person name="Fulton R."/>
            <person name="Garcia A.C."/>
            <person name="Gardiner A."/>
            <person name="Garfield D.A."/>
            <person name="Garvin B.E."/>
            <person name="Gibson G."/>
            <person name="Gilbert D."/>
            <person name="Gnerre S."/>
            <person name="Godfrey J."/>
            <person name="Good R."/>
            <person name="Gotea V."/>
            <person name="Gravely B."/>
            <person name="Greenberg A.J."/>
            <person name="Griffiths-Jones S."/>
            <person name="Gross S."/>
            <person name="Guigo R."/>
            <person name="Gustafson E.A."/>
            <person name="Haerty W."/>
            <person name="Hahn M.W."/>
            <person name="Halligan D.L."/>
            <person name="Halpern A.L."/>
            <person name="Halter G.M."/>
            <person name="Han M.V."/>
            <person name="Heger A."/>
            <person name="Hillier L."/>
            <person name="Hinrichs A.S."/>
            <person name="Holmes I."/>
            <person name="Hoskins R.A."/>
            <person name="Hubisz M.J."/>
            <person name="Hultmark D."/>
            <person name="Huntley M.A."/>
            <person name="Jaffe D.B."/>
            <person name="Jagadeeshan S."/>
            <person name="Jeck W.R."/>
            <person name="Johnson J."/>
            <person name="Jones C.D."/>
            <person name="Jordan W.C."/>
            <person name="Karpen G.H."/>
            <person name="Kataoka E."/>
            <person name="Keightley P.D."/>
            <person name="Kheradpour P."/>
            <person name="Kirkness E.F."/>
            <person name="Koerich L.B."/>
            <person name="Kristiansen K."/>
            <person name="Kudrna D."/>
            <person name="Kulathinal R.J."/>
            <person name="Kumar S."/>
            <person name="Kwok R."/>
            <person name="Lander E."/>
            <person name="Langley C.H."/>
            <person name="Lapoint R."/>
            <person name="Lazzaro B.P."/>
            <person name="Lee S.J."/>
            <person name="Levesque L."/>
            <person name="Li R."/>
            <person name="Lin C.F."/>
            <person name="Lin M.F."/>
            <person name="Lindblad-Toh K."/>
            <person name="Llopart A."/>
            <person name="Long M."/>
            <person name="Low L."/>
            <person name="Lozovsky E."/>
            <person name="Lu J."/>
            <person name="Luo M."/>
            <person name="Machado C.A."/>
            <person name="Makalowski W."/>
            <person name="Marzo M."/>
            <person name="Matsuda M."/>
            <person name="Matzkin L."/>
            <person name="McAllister B."/>
            <person name="McBride C.S."/>
            <person name="McKernan B."/>
            <person name="McKernan K."/>
            <person name="Mendez-Lago M."/>
            <person name="Minx P."/>
            <person name="Mollenhauer M.U."/>
            <person name="Montooth K."/>
            <person name="Mount S.M."/>
            <person name="Mu X."/>
            <person name="Myers E."/>
            <person name="Negre B."/>
            <person name="Newfeld S."/>
            <person name="Nielsen R."/>
            <person name="Noor M.A."/>
            <person name="O'Grady P."/>
            <person name="Pachter L."/>
            <person name="Papaceit M."/>
            <person name="Parisi M.J."/>
            <person name="Parisi M."/>
            <person name="Parts L."/>
            <person name="Pedersen J.S."/>
            <person name="Pesole G."/>
            <person name="Phillippy A.M."/>
            <person name="Ponting C.P."/>
            <person name="Pop M."/>
            <person name="Porcelli D."/>
            <person name="Powell J.R."/>
            <person name="Prohaska S."/>
            <person name="Pruitt K."/>
            <person name="Puig M."/>
            <person name="Quesneville H."/>
            <person name="Ram K.R."/>
            <person name="Rand D."/>
            <person name="Rasmussen M.D."/>
            <person name="Reed L.K."/>
            <person name="Reenan R."/>
            <person name="Reily A."/>
            <person name="Remington K.A."/>
            <person name="Rieger T.T."/>
            <person name="Ritchie M.G."/>
            <person name="Robin C."/>
            <person name="Rogers Y.H."/>
            <person name="Rohde C."/>
            <person name="Rozas J."/>
            <person name="Rubenfield M.J."/>
            <person name="Ruiz A."/>
            <person name="Russo S."/>
            <person name="Salzberg S.L."/>
            <person name="Sanchez-Gracia A."/>
            <person name="Saranga D.J."/>
            <person name="Sato H."/>
            <person name="Schaeffer S.W."/>
            <person name="Schatz M.C."/>
            <person name="Schlenke T."/>
            <person name="Schwartz R."/>
            <person name="Segarra C."/>
            <person name="Singh R.S."/>
            <person name="Sirot L."/>
            <person name="Sirota M."/>
            <person name="Sisneros N.B."/>
            <person name="Smith C.D."/>
            <person name="Smith T.F."/>
            <person name="Spieth J."/>
            <person name="Stage D.E."/>
            <person name="Stark A."/>
            <person name="Stephan W."/>
            <person name="Strausberg R.L."/>
            <person name="Strempel S."/>
            <person name="Sturgill D."/>
            <person name="Sutton G."/>
            <person name="Sutton G.G."/>
            <person name="Tao W."/>
            <person name="Teichmann S."/>
            <person name="Tobari Y.N."/>
            <person name="Tomimura Y."/>
            <person name="Tsolas J.M."/>
            <person name="Valente V.L."/>
            <person name="Venter E."/>
            <person name="Venter J.C."/>
            <person name="Vicario S."/>
            <person name="Vieira F.G."/>
            <person name="Vilella A.J."/>
            <person name="Villasante A."/>
            <person name="Walenz B."/>
            <person name="Wang J."/>
            <person name="Wasserman M."/>
            <person name="Watts T."/>
            <person name="Wilson D."/>
            <person name="Wilson R.K."/>
            <person name="Wing R.A."/>
            <person name="Wolfner M.F."/>
            <person name="Wong A."/>
            <person name="Wong G.K."/>
            <person name="Wu C.I."/>
            <person name="Wu G."/>
            <person name="Yamamoto D."/>
            <person name="Yang H.P."/>
            <person name="Yang S.P."/>
            <person name="Yorke J.A."/>
            <person name="Yoshida K."/>
            <person name="Zdobnov E."/>
            <person name="Zhang P."/>
            <person name="Zhang Y."/>
            <person name="Zimin A.V."/>
            <person name="Baldwin J."/>
            <person name="Abdouelleil A."/>
            <person name="Abdulkadir J."/>
            <person name="Abebe A."/>
            <person name="Abera B."/>
            <person name="Abreu J."/>
            <person name="Acer S.C."/>
            <person name="Aftuck L."/>
            <person name="Alexander A."/>
            <person name="An P."/>
            <person name="Anderson E."/>
            <person name="Anderson S."/>
            <person name="Arachi H."/>
            <person name="Azer M."/>
            <person name="Bachantsang P."/>
            <person name="Barry A."/>
            <person name="Bayul T."/>
            <person name="Berlin A."/>
            <person name="Bessette D."/>
            <person name="Bloom T."/>
            <person name="Blye J."/>
            <person name="Boguslavskiy L."/>
            <person name="Bonnet C."/>
            <person name="Boukhgalter B."/>
            <person name="Bourzgui I."/>
            <person name="Brown A."/>
            <person name="Cahill P."/>
            <person name="Channer S."/>
            <person name="Cheshatsang Y."/>
            <person name="Chuda L."/>
            <person name="Citroen M."/>
            <person name="Collymore A."/>
            <person name="Cooke P."/>
            <person name="Costello M."/>
            <person name="D'Aco K."/>
            <person name="Daza R."/>
            <person name="De Haan G."/>
            <person name="DeGray S."/>
            <person name="DeMaso C."/>
            <person name="Dhargay N."/>
            <person name="Dooley K."/>
            <person name="Dooley E."/>
            <person name="Doricent M."/>
            <person name="Dorje P."/>
            <person name="Dorjee K."/>
            <person name="Dupes A."/>
            <person name="Elong R."/>
            <person name="Falk J."/>
            <person name="Farina A."/>
            <person name="Faro S."/>
            <person name="Ferguson D."/>
            <person name="Fisher S."/>
            <person name="Foley C.D."/>
            <person name="Franke A."/>
            <person name="Friedrich D."/>
            <person name="Gadbois L."/>
            <person name="Gearin G."/>
            <person name="Gearin C.R."/>
            <person name="Giannoukos G."/>
            <person name="Goode T."/>
            <person name="Graham J."/>
            <person name="Grandbois E."/>
            <person name="Grewal S."/>
            <person name="Gyaltsen K."/>
            <person name="Hafez N."/>
            <person name="Hagos B."/>
            <person name="Hall J."/>
            <person name="Henson C."/>
            <person name="Hollinger A."/>
            <person name="Honan T."/>
            <person name="Huard M.D."/>
            <person name="Hughes L."/>
            <person name="Hurhula B."/>
            <person name="Husby M.E."/>
            <person name="Kamat A."/>
            <person name="Kanga B."/>
            <person name="Kashin S."/>
            <person name="Khazanovich D."/>
            <person name="Kisner P."/>
            <person name="Lance K."/>
            <person name="Lara M."/>
            <person name="Lee W."/>
            <person name="Lennon N."/>
            <person name="Letendre F."/>
            <person name="LeVine R."/>
            <person name="Lipovsky A."/>
            <person name="Liu X."/>
            <person name="Liu J."/>
            <person name="Liu S."/>
            <person name="Lokyitsang T."/>
            <person name="Lokyitsang Y."/>
            <person name="Lubonja R."/>
            <person name="Lui A."/>
            <person name="MacDonald P."/>
            <person name="Magnisalis V."/>
            <person name="Maru K."/>
            <person name="Matthews C."/>
            <person name="McCusker W."/>
            <person name="McDonough S."/>
            <person name="Mehta T."/>
            <person name="Meldrim J."/>
            <person name="Meneus L."/>
            <person name="Mihai O."/>
            <person name="Mihalev A."/>
            <person name="Mihova T."/>
            <person name="Mittelman R."/>
            <person name="Mlenga V."/>
            <person name="Montmayeur A."/>
            <person name="Mulrain L."/>
            <person name="Navidi A."/>
            <person name="Naylor J."/>
            <person name="Negash T."/>
            <person name="Nguyen T."/>
            <person name="Nguyen N."/>
            <person name="Nicol R."/>
            <person name="Norbu C."/>
            <person name="Norbu N."/>
            <person name="Novod N."/>
            <person name="O'Neill B."/>
            <person name="Osman S."/>
            <person name="Markiewicz E."/>
            <person name="Oyono O.L."/>
            <person name="Patti C."/>
            <person name="Phunkhang P."/>
            <person name="Pierre F."/>
            <person name="Priest M."/>
            <person name="Raghuraman S."/>
            <person name="Rege F."/>
            <person name="Reyes R."/>
            <person name="Rise C."/>
            <person name="Rogov P."/>
            <person name="Ross K."/>
            <person name="Ryan E."/>
            <person name="Settipalli S."/>
            <person name="Shea T."/>
            <person name="Sherpa N."/>
            <person name="Shi L."/>
            <person name="Shih D."/>
            <person name="Sparrow T."/>
            <person name="Spaulding J."/>
            <person name="Stalker J."/>
            <person name="Stange-Thomann N."/>
            <person name="Stavropoulos S."/>
            <person name="Stone C."/>
            <person name="Strader C."/>
            <person name="Tesfaye S."/>
            <person name="Thomson T."/>
            <person name="Thoulutsang Y."/>
            <person name="Thoulutsang D."/>
            <person name="Topham K."/>
            <person name="Topping I."/>
            <person name="Tsamla T."/>
            <person name="Vassiliev H."/>
            <person name="Vo A."/>
            <person name="Wangchuk T."/>
            <person name="Wangdi T."/>
            <person name="Weiand M."/>
            <person name="Wilkinson J."/>
            <person name="Wilson A."/>
            <person name="Yadav S."/>
            <person name="Young G."/>
            <person name="Yu Q."/>
            <person name="Zembek L."/>
            <person name="Zhong D."/>
            <person name="Zimmer A."/>
            <person name="Zwirko Z."/>
            <person name="Jaffe D.B."/>
            <person name="Alvarez P."/>
            <person name="Brockman W."/>
            <person name="Butler J."/>
            <person name="Chin C."/>
            <person name="Gnerre S."/>
            <person name="Grabherr M."/>
            <person name="Kleber M."/>
            <person name="Mauceli E."/>
            <person name="MacCallum I."/>
        </authorList>
    </citation>
    <scope>NUCLEOTIDE SEQUENCE [LARGE SCALE GENOMIC DNA]</scope>
    <source>
        <strain evidence="17">Tucson 14024-0371.13</strain>
    </source>
</reference>
<keyword evidence="13" id="KW-0175">Coiled coil</keyword>
<comment type="subcellular location">
    <subcellularLocation>
        <location evidence="3">Endoplasmic reticulum lumen</location>
    </subcellularLocation>
</comment>
<dbReference type="GeneID" id="6505960"/>
<comment type="cofactor">
    <cofactor evidence="1">
        <name>L-ascorbate</name>
        <dbReference type="ChEBI" id="CHEBI:38290"/>
    </cofactor>
</comment>
<dbReference type="FunCoup" id="B3MT91">
    <property type="interactions" value="53"/>
</dbReference>
<dbReference type="PANTHER" id="PTHR10869:SF244">
    <property type="entry name" value="PROLYL 4-HYDROXYLASE SUBUNIT ALPHA-2"/>
    <property type="match status" value="1"/>
</dbReference>
<evidence type="ECO:0000256" key="9">
    <source>
        <dbReference type="ARBA" id="ARBA00022964"/>
    </source>
</evidence>
<dbReference type="AlphaFoldDB" id="B3MT91"/>
<feature type="signal peptide" evidence="14">
    <location>
        <begin position="1"/>
        <end position="18"/>
    </location>
</feature>
<dbReference type="OrthoDB" id="420380at2759"/>
<dbReference type="InterPro" id="IPR044862">
    <property type="entry name" value="Pro_4_hyd_alph_FE2OG_OXY"/>
</dbReference>
<dbReference type="InterPro" id="IPR006620">
    <property type="entry name" value="Pro_4_hyd_alph"/>
</dbReference>
<dbReference type="InterPro" id="IPR011990">
    <property type="entry name" value="TPR-like_helical_dom_sf"/>
</dbReference>
<dbReference type="SMR" id="B3MT91"/>
<evidence type="ECO:0000256" key="6">
    <source>
        <dbReference type="ARBA" id="ARBA00022723"/>
    </source>
</evidence>
<dbReference type="Pfam" id="PF13640">
    <property type="entry name" value="2OG-FeII_Oxy_3"/>
    <property type="match status" value="1"/>
</dbReference>
<evidence type="ECO:0000256" key="4">
    <source>
        <dbReference type="ARBA" id="ARBA00006511"/>
    </source>
</evidence>
<evidence type="ECO:0000256" key="12">
    <source>
        <dbReference type="ARBA" id="ARBA00023180"/>
    </source>
</evidence>
<feature type="chain" id="PRO_5006454946" description="procollagen-proline 4-dioxygenase" evidence="14">
    <location>
        <begin position="19"/>
        <end position="536"/>
    </location>
</feature>
<dbReference type="Gene3D" id="1.25.40.10">
    <property type="entry name" value="Tetratricopeptide repeat domain"/>
    <property type="match status" value="1"/>
</dbReference>
<keyword evidence="12" id="KW-0325">Glycoprotein</keyword>
<dbReference type="InterPro" id="IPR005123">
    <property type="entry name" value="Oxoglu/Fe-dep_dioxygenase_dom"/>
</dbReference>
<evidence type="ECO:0000313" key="16">
    <source>
        <dbReference type="EMBL" id="EDV30481.2"/>
    </source>
</evidence>
<evidence type="ECO:0000256" key="3">
    <source>
        <dbReference type="ARBA" id="ARBA00004319"/>
    </source>
</evidence>
<dbReference type="eggNOG" id="KOG1591">
    <property type="taxonomic scope" value="Eukaryota"/>
</dbReference>
<keyword evidence="7" id="KW-0256">Endoplasmic reticulum</keyword>
<dbReference type="STRING" id="7217.B3MT91"/>
<keyword evidence="14" id="KW-0732">Signal</keyword>
<dbReference type="PANTHER" id="PTHR10869">
    <property type="entry name" value="PROLYL 4-HYDROXYLASE ALPHA SUBUNIT"/>
    <property type="match status" value="1"/>
</dbReference>
<dbReference type="Pfam" id="PF08336">
    <property type="entry name" value="P4Ha_N"/>
    <property type="match status" value="1"/>
</dbReference>
<dbReference type="HOGENOM" id="CLU_024155_2_0_1"/>
<dbReference type="Gene3D" id="6.10.140.1460">
    <property type="match status" value="1"/>
</dbReference>
<evidence type="ECO:0000313" key="17">
    <source>
        <dbReference type="Proteomes" id="UP000007801"/>
    </source>
</evidence>
<evidence type="ECO:0000256" key="7">
    <source>
        <dbReference type="ARBA" id="ARBA00022824"/>
    </source>
</evidence>
<organism evidence="16 17">
    <name type="scientific">Drosophila ananassae</name>
    <name type="common">Fruit fly</name>
    <dbReference type="NCBI Taxonomy" id="7217"/>
    <lineage>
        <taxon>Eukaryota</taxon>
        <taxon>Metazoa</taxon>
        <taxon>Ecdysozoa</taxon>
        <taxon>Arthropoda</taxon>
        <taxon>Hexapoda</taxon>
        <taxon>Insecta</taxon>
        <taxon>Pterygota</taxon>
        <taxon>Neoptera</taxon>
        <taxon>Endopterygota</taxon>
        <taxon>Diptera</taxon>
        <taxon>Brachycera</taxon>
        <taxon>Muscomorpha</taxon>
        <taxon>Ephydroidea</taxon>
        <taxon>Drosophilidae</taxon>
        <taxon>Drosophila</taxon>
        <taxon>Sophophora</taxon>
    </lineage>
</organism>
<sequence>MKLFAVLILTIVCSLTNGTSDKKTSLSVASLVPLLEMERQLINNLEEYTIDLKQKLQILESQIAAMRAENEKGYADPLAYVSNPLNGLSLIRRLNQDWVMWRKFMQKPVGVLQMRTLDLWLKKLPTNMDLYSACAGIIRIRDYYDLKLSDIIRGNLFRFKYNVSMSVPDLYAMGQHLFENDQFLCAIPLLQDVLQRIREEPFPMGPQLNIEELDVIKLLVQSYVQSQQYLQALSILEEGLELSSSDAFLIREKENALRLMKETPTKEKPTKKCTIVNKKHDIWKNTKECCKGTYKSNNRLMCYYNSSTTPFLRIAPFKTEQIGLDPYVVVFHDVLSPREISKLISLTDRKLVQAVTVNKKSFKEMVRTAKAHWVYRGYQELTKRIYRRIHDMSGFELADAENFQIVNYGIGGHYGEHKDYFNASSSFFTGYHRSQTKKYLGDRIATVLFYLSDVEQGGATVFPGISADSAYTVYPRAGTAAMWYNLHTDGLGDPTTLHVACPVIVGSKWVMTQWIRERSQIFARPCLEPSPSLNPS</sequence>
<evidence type="ECO:0000256" key="13">
    <source>
        <dbReference type="SAM" id="Coils"/>
    </source>
</evidence>
<evidence type="ECO:0000256" key="14">
    <source>
        <dbReference type="SAM" id="SignalP"/>
    </source>
</evidence>
<dbReference type="GO" id="GO:0005506">
    <property type="term" value="F:iron ion binding"/>
    <property type="evidence" value="ECO:0007669"/>
    <property type="project" value="InterPro"/>
</dbReference>
<evidence type="ECO:0000256" key="2">
    <source>
        <dbReference type="ARBA" id="ARBA00002035"/>
    </source>
</evidence>
<proteinExistence type="inferred from homology"/>
<evidence type="ECO:0000256" key="11">
    <source>
        <dbReference type="ARBA" id="ARBA00023004"/>
    </source>
</evidence>
<dbReference type="SMART" id="SM00702">
    <property type="entry name" value="P4Hc"/>
    <property type="match status" value="1"/>
</dbReference>
<accession>B3MT91</accession>
<name>B3MT91_DROAN</name>
<keyword evidence="9" id="KW-0223">Dioxygenase</keyword>
<evidence type="ECO:0000256" key="5">
    <source>
        <dbReference type="ARBA" id="ARBA00012269"/>
    </source>
</evidence>
<feature type="domain" description="Fe2OG dioxygenase" evidence="15">
    <location>
        <begin position="399"/>
        <end position="517"/>
    </location>
</feature>
<dbReference type="FunFam" id="2.60.120.620:FF:000011">
    <property type="entry name" value="Prolyl alpha subunit"/>
    <property type="match status" value="1"/>
</dbReference>
<keyword evidence="17" id="KW-1185">Reference proteome</keyword>
<dbReference type="InterPro" id="IPR045054">
    <property type="entry name" value="P4HA-like"/>
</dbReference>
<evidence type="ECO:0000259" key="15">
    <source>
        <dbReference type="PROSITE" id="PS51471"/>
    </source>
</evidence>
<dbReference type="Gene3D" id="2.60.120.620">
    <property type="entry name" value="q2cbj1_9rhob like domain"/>
    <property type="match status" value="1"/>
</dbReference>